<keyword evidence="3" id="KW-1185">Reference proteome</keyword>
<dbReference type="Gene3D" id="3.90.1200.10">
    <property type="match status" value="1"/>
</dbReference>
<feature type="domain" description="Aminoglycoside phosphotransferase" evidence="1">
    <location>
        <begin position="332"/>
        <end position="384"/>
    </location>
</feature>
<dbReference type="AlphaFoldDB" id="A0A177F3K4"/>
<dbReference type="InterPro" id="IPR002575">
    <property type="entry name" value="Aminoglycoside_PTrfase"/>
</dbReference>
<accession>A0A177F3K4</accession>
<proteinExistence type="predicted"/>
<evidence type="ECO:0000313" key="2">
    <source>
        <dbReference type="EMBL" id="OAG38885.1"/>
    </source>
</evidence>
<dbReference type="RefSeq" id="XP_022510837.1">
    <property type="nucleotide sequence ID" value="XM_022656875.1"/>
</dbReference>
<name>A0A177F3K4_9EURO</name>
<comment type="caution">
    <text evidence="2">The sequence shown here is derived from an EMBL/GenBank/DDBJ whole genome shotgun (WGS) entry which is preliminary data.</text>
</comment>
<dbReference type="EMBL" id="LVKK01000050">
    <property type="protein sequence ID" value="OAG38885.1"/>
    <property type="molecule type" value="Genomic_DNA"/>
</dbReference>
<dbReference type="SUPFAM" id="SSF56112">
    <property type="entry name" value="Protein kinase-like (PK-like)"/>
    <property type="match status" value="1"/>
</dbReference>
<gene>
    <name evidence="2" type="ORF">AYO21_06916</name>
</gene>
<evidence type="ECO:0000259" key="1">
    <source>
        <dbReference type="Pfam" id="PF01636"/>
    </source>
</evidence>
<dbReference type="PANTHER" id="PTHR36091:SF2">
    <property type="entry name" value="AMINOGLYCOSIDE PHOSPHOTRANSFERASE DOMAIN-CONTAINING PROTEIN"/>
    <property type="match status" value="1"/>
</dbReference>
<dbReference type="InterPro" id="IPR011009">
    <property type="entry name" value="Kinase-like_dom_sf"/>
</dbReference>
<protein>
    <recommendedName>
        <fullName evidence="1">Aminoglycoside phosphotransferase domain-containing protein</fullName>
    </recommendedName>
</protein>
<dbReference type="GO" id="GO:0005739">
    <property type="term" value="C:mitochondrion"/>
    <property type="evidence" value="ECO:0007669"/>
    <property type="project" value="TreeGrafter"/>
</dbReference>
<evidence type="ECO:0000313" key="3">
    <source>
        <dbReference type="Proteomes" id="UP000077002"/>
    </source>
</evidence>
<dbReference type="OrthoDB" id="4154601at2759"/>
<reference evidence="2 3" key="1">
    <citation type="submission" date="2016-03" db="EMBL/GenBank/DDBJ databases">
        <title>Draft genome sequence of the Fonsecaea monophora CBS 269.37.</title>
        <authorList>
            <person name="Bombassaro A."/>
            <person name="Vinicius W.A."/>
            <person name="De Hoog S."/>
            <person name="Sun J."/>
            <person name="Souza E.M."/>
            <person name="Raittz R.T."/>
            <person name="Costa F."/>
            <person name="Leao A.C."/>
            <person name="Tadra-Sfeir M.Z."/>
            <person name="Baura V."/>
            <person name="Balsanelli E."/>
            <person name="Pedrosa F.O."/>
            <person name="Moreno L.F."/>
            <person name="Steffens M.B."/>
            <person name="Xi L."/>
            <person name="Bocca A.L."/>
            <person name="Felipe M.S."/>
            <person name="Teixeira M."/>
            <person name="Telles Filho F.Q."/>
            <person name="Azevedo C.M."/>
            <person name="Gomes R."/>
            <person name="Vicente V.A."/>
        </authorList>
    </citation>
    <scope>NUCLEOTIDE SEQUENCE [LARGE SCALE GENOMIC DNA]</scope>
    <source>
        <strain evidence="2 3">CBS 269.37</strain>
    </source>
</reference>
<dbReference type="InterPro" id="IPR051035">
    <property type="entry name" value="Mito_inheritance_9"/>
</dbReference>
<dbReference type="Pfam" id="PF01636">
    <property type="entry name" value="APH"/>
    <property type="match status" value="1"/>
</dbReference>
<dbReference type="GeneID" id="34602074"/>
<dbReference type="PANTHER" id="PTHR36091">
    <property type="entry name" value="ALTERED INHERITANCE OF MITOCHONDRIA PROTEIN 9, MITOCHONDRIAL"/>
    <property type="match status" value="1"/>
</dbReference>
<organism evidence="2 3">
    <name type="scientific">Fonsecaea monophora</name>
    <dbReference type="NCBI Taxonomy" id="254056"/>
    <lineage>
        <taxon>Eukaryota</taxon>
        <taxon>Fungi</taxon>
        <taxon>Dikarya</taxon>
        <taxon>Ascomycota</taxon>
        <taxon>Pezizomycotina</taxon>
        <taxon>Eurotiomycetes</taxon>
        <taxon>Chaetothyriomycetidae</taxon>
        <taxon>Chaetothyriales</taxon>
        <taxon>Herpotrichiellaceae</taxon>
        <taxon>Fonsecaea</taxon>
    </lineage>
</organism>
<dbReference type="Proteomes" id="UP000077002">
    <property type="component" value="Unassembled WGS sequence"/>
</dbReference>
<sequence>MYEPLSLSWWNRISSLIIRPRRSLRDVPCATSPSSPARGIRLSHPLSAPRSYSSCDTDNESFYRYSGGRWLWDEEKQLQTRYKRFNVPELQRLAAKSVEAQACVSMIKLAEGGFNKVFRLVMDDDSVVIARIPNPNAGPSFKTTASEVATMDFARTILKIPVPKVLAWSGSSKNPVGSEYILMEEASGTPIYKVWEGMEIHDKLKIVDDIVDIEKKLLSISFTRHGNLYFAADAFPGCEKAEIDGNAMQSEREETAKRFVIGPVVDTRFWSQGRDAMDIDRGPWKKPEDYLKAIGDREISWIRQYATPKPSHGSFSVSGAQNTPSSHVALYEKFLAVADSLLPKKQDLVRSTLWHWDIHAPNLFVHDGKVTSLIDWQDVWAGPLLLQARHPRLVRYDGEVMLKLPEYFGTLVDKEEKARIRTQVERSLVLWVYESGTKKCNPILHELSQLPQWRTIRDTIEFASNTWEGDILPFRQCLIRIARHWDEINCHIPCPIGFTGDELEAHHRDGDGWNEEAEFWDSLQDFVHRDGWTSNETYDQALQMFAQLRQRGLQHLTGEERRHFEKQTRWASTT</sequence>